<dbReference type="InterPro" id="IPR002102">
    <property type="entry name" value="Cohesin_dom"/>
</dbReference>
<dbReference type="EMBL" id="QPJT01000038">
    <property type="protein sequence ID" value="RCX09105.1"/>
    <property type="molecule type" value="Genomic_DNA"/>
</dbReference>
<dbReference type="CDD" id="cd08548">
    <property type="entry name" value="Type_I_cohesin_like"/>
    <property type="match status" value="1"/>
</dbReference>
<reference evidence="6 7" key="1">
    <citation type="submission" date="2018-07" db="EMBL/GenBank/DDBJ databases">
        <title>Genomic Encyclopedia of Type Strains, Phase IV (KMG-IV): sequencing the most valuable type-strain genomes for metagenomic binning, comparative biology and taxonomic classification.</title>
        <authorList>
            <person name="Goeker M."/>
        </authorList>
    </citation>
    <scope>NUCLEOTIDE SEQUENCE [LARGE SCALE GENOMIC DNA]</scope>
    <source>
        <strain evidence="6 7">DSM 27016</strain>
    </source>
</reference>
<dbReference type="GO" id="GO:0030246">
    <property type="term" value="F:carbohydrate binding"/>
    <property type="evidence" value="ECO:0007669"/>
    <property type="project" value="InterPro"/>
</dbReference>
<comment type="subcellular location">
    <subcellularLocation>
        <location evidence="1">Secreted</location>
    </subcellularLocation>
</comment>
<dbReference type="Pfam" id="PF00963">
    <property type="entry name" value="Cohesin"/>
    <property type="match status" value="1"/>
</dbReference>
<dbReference type="GO" id="GO:0000272">
    <property type="term" value="P:polysaccharide catabolic process"/>
    <property type="evidence" value="ECO:0007669"/>
    <property type="project" value="InterPro"/>
</dbReference>
<keyword evidence="3" id="KW-0677">Repeat</keyword>
<dbReference type="AlphaFoldDB" id="A0A369AJ42"/>
<feature type="domain" description="Cohesin" evidence="5">
    <location>
        <begin position="70"/>
        <end position="206"/>
    </location>
</feature>
<dbReference type="Gene3D" id="2.60.40.680">
    <property type="match status" value="1"/>
</dbReference>
<protein>
    <submittedName>
        <fullName evidence="6">Cohesin domain-containing protein</fullName>
    </submittedName>
</protein>
<accession>A0A369AJ42</accession>
<evidence type="ECO:0000259" key="5">
    <source>
        <dbReference type="Pfam" id="PF00963"/>
    </source>
</evidence>
<evidence type="ECO:0000313" key="7">
    <source>
        <dbReference type="Proteomes" id="UP000253034"/>
    </source>
</evidence>
<proteinExistence type="predicted"/>
<dbReference type="SUPFAM" id="SSF49384">
    <property type="entry name" value="Carbohydrate-binding domain"/>
    <property type="match status" value="1"/>
</dbReference>
<evidence type="ECO:0000256" key="1">
    <source>
        <dbReference type="ARBA" id="ARBA00004613"/>
    </source>
</evidence>
<keyword evidence="7" id="KW-1185">Reference proteome</keyword>
<evidence type="ECO:0000313" key="6">
    <source>
        <dbReference type="EMBL" id="RCX09105.1"/>
    </source>
</evidence>
<dbReference type="GO" id="GO:0005576">
    <property type="term" value="C:extracellular region"/>
    <property type="evidence" value="ECO:0007669"/>
    <property type="project" value="UniProtKB-SubCell"/>
</dbReference>
<name>A0A369AJ42_9FIRM</name>
<dbReference type="RefSeq" id="WP_170138248.1">
    <property type="nucleotide sequence ID" value="NZ_QPJT01000038.1"/>
</dbReference>
<evidence type="ECO:0000256" key="2">
    <source>
        <dbReference type="ARBA" id="ARBA00022525"/>
    </source>
</evidence>
<evidence type="ECO:0000256" key="4">
    <source>
        <dbReference type="SAM" id="MobiDB-lite"/>
    </source>
</evidence>
<dbReference type="Proteomes" id="UP000253034">
    <property type="component" value="Unassembled WGS sequence"/>
</dbReference>
<dbReference type="InterPro" id="IPR008965">
    <property type="entry name" value="CBM2/CBM3_carb-bd_dom_sf"/>
</dbReference>
<organism evidence="6 7">
    <name type="scientific">Anaerobacterium chartisolvens</name>
    <dbReference type="NCBI Taxonomy" id="1297424"/>
    <lineage>
        <taxon>Bacteria</taxon>
        <taxon>Bacillati</taxon>
        <taxon>Bacillota</taxon>
        <taxon>Clostridia</taxon>
        <taxon>Eubacteriales</taxon>
        <taxon>Oscillospiraceae</taxon>
        <taxon>Anaerobacterium</taxon>
    </lineage>
</organism>
<keyword evidence="2" id="KW-0964">Secreted</keyword>
<comment type="caution">
    <text evidence="6">The sequence shown here is derived from an EMBL/GenBank/DDBJ whole genome shotgun (WGS) entry which is preliminary data.</text>
</comment>
<feature type="region of interest" description="Disordered" evidence="4">
    <location>
        <begin position="52"/>
        <end position="78"/>
    </location>
</feature>
<gene>
    <name evidence="6" type="ORF">DFR58_13810</name>
</gene>
<evidence type="ECO:0000256" key="3">
    <source>
        <dbReference type="ARBA" id="ARBA00022737"/>
    </source>
</evidence>
<sequence length="208" mass="21731">MRKKIIVIVSIIIGIGLLAVAVNALVSGSWQGAGDNLEAGIADKDLKEGENAAAVNDNGSPSDEKAPQMDVEMGSSKGKPGGEVSLAVIFKNVPAKGINNCDFKLEYDSEIFESIEVAPADILGKSTSNFSSFVNKDNGTISFLFLDNTLGEEPITKGGSFATIKCKIKKSAPAGDTEIKLKSVGAFADIDLNKIQAEFSAGTISVTE</sequence>